<evidence type="ECO:0000313" key="2">
    <source>
        <dbReference type="Proteomes" id="UP000260773"/>
    </source>
</evidence>
<organism evidence="1 2">
    <name type="scientific">Coprococcus catus</name>
    <dbReference type="NCBI Taxonomy" id="116085"/>
    <lineage>
        <taxon>Bacteria</taxon>
        <taxon>Bacillati</taxon>
        <taxon>Bacillota</taxon>
        <taxon>Clostridia</taxon>
        <taxon>Lachnospirales</taxon>
        <taxon>Lachnospiraceae</taxon>
        <taxon>Coprococcus</taxon>
    </lineage>
</organism>
<sequence length="403" mass="46534">MPNLEQIKRELKKYNFAYEENVLPVHTNGHYFLYGFYEKGIAIFALRPDWTIEEGALLPWGDVLSLKVKKSLLFENRMDILTPKMNISMKIMKSTGGCSWIKENLKKLENLNYYQNLSFAFGGAKKADDNCAASRAGQKKAQERENTTEIVEKIYRKMTEYTAAPMVSFELEEGNAGLFDCKIGGAYYVPEGEHRLENSRTGEELYLLAQVNFAQIPHLPDYPEQGVMQILISSEDMYGCNFDDGYDQTGWCIRYYETLPERAEKACIHEPDWHEDTALPMERAVTYRLKPTKIVQTMPFDDVNFWPAADTCLDSELRGYLENDDVMDGLCDMYEEYMCQVGGYPFFTQSDPRSADDGEILLFQLNSVKDIMWGDAGVANFFIDREALKNRDFSHVMYNWDCY</sequence>
<dbReference type="Proteomes" id="UP000260773">
    <property type="component" value="Unassembled WGS sequence"/>
</dbReference>
<dbReference type="EMBL" id="QVEP01000037">
    <property type="protein sequence ID" value="RGB76794.1"/>
    <property type="molecule type" value="Genomic_DNA"/>
</dbReference>
<dbReference type="InterPro" id="IPR015315">
    <property type="entry name" value="DUF1963"/>
</dbReference>
<dbReference type="AlphaFoldDB" id="A0A3E2TJ30"/>
<dbReference type="Pfam" id="PF09234">
    <property type="entry name" value="DUF1963"/>
    <property type="match status" value="1"/>
</dbReference>
<dbReference type="PANTHER" id="PTHR36436:SF6">
    <property type="entry name" value="SLL5081 PROTEIN"/>
    <property type="match status" value="1"/>
</dbReference>
<name>A0A3E2TJ30_9FIRM</name>
<dbReference type="PANTHER" id="PTHR36436">
    <property type="entry name" value="SLL5081 PROTEIN"/>
    <property type="match status" value="1"/>
</dbReference>
<gene>
    <name evidence="1" type="ORF">DW070_12740</name>
</gene>
<dbReference type="SUPFAM" id="SSF103032">
    <property type="entry name" value="Hypothetical protein YwqG"/>
    <property type="match status" value="1"/>
</dbReference>
<protein>
    <submittedName>
        <fullName evidence="1">DUF1963 domain-containing protein</fullName>
    </submittedName>
</protein>
<dbReference type="InterPro" id="IPR035948">
    <property type="entry name" value="YwqG-like_sf"/>
</dbReference>
<evidence type="ECO:0000313" key="1">
    <source>
        <dbReference type="EMBL" id="RGB76794.1"/>
    </source>
</evidence>
<proteinExistence type="predicted"/>
<comment type="caution">
    <text evidence="1">The sequence shown here is derived from an EMBL/GenBank/DDBJ whole genome shotgun (WGS) entry which is preliminary data.</text>
</comment>
<dbReference type="Gene3D" id="2.30.320.10">
    <property type="entry name" value="YwqG-like"/>
    <property type="match status" value="1"/>
</dbReference>
<accession>A0A3E2TJ30</accession>
<reference evidence="1 2" key="1">
    <citation type="submission" date="2018-08" db="EMBL/GenBank/DDBJ databases">
        <title>A genome reference for cultivated species of the human gut microbiota.</title>
        <authorList>
            <person name="Zou Y."/>
            <person name="Xue W."/>
            <person name="Luo G."/>
        </authorList>
    </citation>
    <scope>NUCLEOTIDE SEQUENCE [LARGE SCALE GENOMIC DNA]</scope>
    <source>
        <strain evidence="1 2">AF45-17</strain>
    </source>
</reference>